<evidence type="ECO:0000313" key="4">
    <source>
        <dbReference type="EMBL" id="NME27974.1"/>
    </source>
</evidence>
<reference evidence="3 6" key="2">
    <citation type="submission" date="2024-10" db="EMBL/GenBank/DDBJ databases">
        <authorList>
            <person name="Sang B.-I."/>
            <person name="Prabhaharan D."/>
        </authorList>
    </citation>
    <scope>NUCLEOTIDE SEQUENCE [LARGE SCALE GENOMIC DNA]</scope>
    <source>
        <strain evidence="3 6">MH</strain>
    </source>
</reference>
<dbReference type="InterPro" id="IPR036265">
    <property type="entry name" value="HIT-like_sf"/>
</dbReference>
<dbReference type="EMBL" id="JABAFG010000006">
    <property type="protein sequence ID" value="NME27974.1"/>
    <property type="molecule type" value="Genomic_DNA"/>
</dbReference>
<dbReference type="InterPro" id="IPR049285">
    <property type="entry name" value="DUF4931_C"/>
</dbReference>
<keyword evidence="6" id="KW-1185">Reference proteome</keyword>
<dbReference type="Proteomes" id="UP001605989">
    <property type="component" value="Unassembled WGS sequence"/>
</dbReference>
<comment type="caution">
    <text evidence="4">The sequence shown here is derived from an EMBL/GenBank/DDBJ whole genome shotgun (WGS) entry which is preliminary data.</text>
</comment>
<evidence type="ECO:0000313" key="5">
    <source>
        <dbReference type="Proteomes" id="UP000591071"/>
    </source>
</evidence>
<organism evidence="4 5">
    <name type="scientific">Megasphaera hexanoica</name>
    <dbReference type="NCBI Taxonomy" id="1675036"/>
    <lineage>
        <taxon>Bacteria</taxon>
        <taxon>Bacillati</taxon>
        <taxon>Bacillota</taxon>
        <taxon>Negativicutes</taxon>
        <taxon>Veillonellales</taxon>
        <taxon>Veillonellaceae</taxon>
        <taxon>Megasphaera</taxon>
    </lineage>
</organism>
<dbReference type="KEGG" id="mhw:ACT01_09225"/>
<dbReference type="EMBL" id="JBIEKR010000001">
    <property type="protein sequence ID" value="MFG6271727.1"/>
    <property type="molecule type" value="Genomic_DNA"/>
</dbReference>
<dbReference type="InterPro" id="IPR046322">
    <property type="entry name" value="DUF4931"/>
</dbReference>
<dbReference type="RefSeq" id="WP_075582310.1">
    <property type="nucleotide sequence ID" value="NZ_CP011940.1"/>
</dbReference>
<feature type="domain" description="DUF4931" evidence="2">
    <location>
        <begin position="141"/>
        <end position="248"/>
    </location>
</feature>
<name>A0A848BUS1_9FIRM</name>
<protein>
    <submittedName>
        <fullName evidence="4">DUF4931 domain-containing protein</fullName>
    </submittedName>
</protein>
<sequence>MEHNPSLHTLIYNLDLGRTKPDTVHRDASYCPFCDVAHLKNIMETRGHMIWLENAYPVLKDSWQTLIIESDDCDGEFCEYTPDYATKLIDFGLEKWQQVKEMGRFRSVVFYRNHGYMSGGTIHHPHSQIVGFENYDYHDDIKLYHLLGTPIIEEDGLEINLSTRPIIGFYEVNLILENKEKLPEFVRYMQLVAHYFIHDFVWRNESYNIFFYDFPGDSRLFVKIVPRFLTNPLYVGYMIAQVANKGHQQRVIEKLRTILSERK</sequence>
<feature type="domain" description="DUF4931" evidence="1">
    <location>
        <begin position="12"/>
        <end position="134"/>
    </location>
</feature>
<proteinExistence type="predicted"/>
<dbReference type="AlphaFoldDB" id="A0A848BUS1"/>
<dbReference type="SUPFAM" id="SSF54197">
    <property type="entry name" value="HIT-like"/>
    <property type="match status" value="1"/>
</dbReference>
<evidence type="ECO:0000259" key="1">
    <source>
        <dbReference type="Pfam" id="PF16285"/>
    </source>
</evidence>
<gene>
    <name evidence="3" type="ORF">ACGTZG_00810</name>
    <name evidence="4" type="ORF">HF872_04960</name>
</gene>
<dbReference type="Pfam" id="PF20956">
    <property type="entry name" value="DUF4931_C"/>
    <property type="match status" value="1"/>
</dbReference>
<dbReference type="Proteomes" id="UP000591071">
    <property type="component" value="Unassembled WGS sequence"/>
</dbReference>
<evidence type="ECO:0000313" key="3">
    <source>
        <dbReference type="EMBL" id="MFG6271727.1"/>
    </source>
</evidence>
<evidence type="ECO:0000313" key="6">
    <source>
        <dbReference type="Proteomes" id="UP001605989"/>
    </source>
</evidence>
<dbReference type="Pfam" id="PF16285">
    <property type="entry name" value="DUF4931_N"/>
    <property type="match status" value="1"/>
</dbReference>
<evidence type="ECO:0000259" key="2">
    <source>
        <dbReference type="Pfam" id="PF20956"/>
    </source>
</evidence>
<reference evidence="4 5" key="1">
    <citation type="submission" date="2020-04" db="EMBL/GenBank/DDBJ databases">
        <authorList>
            <person name="Hitch T.C.A."/>
            <person name="Wylensek D."/>
            <person name="Clavel T."/>
        </authorList>
    </citation>
    <scope>NUCLEOTIDE SEQUENCE [LARGE SCALE GENOMIC DNA]</scope>
    <source>
        <strain evidence="4 5">Oil-RF-744-FAT-WT-6-1</strain>
    </source>
</reference>
<accession>A0A848BUS1</accession>
<dbReference type="OrthoDB" id="1803128at2"/>
<dbReference type="Gene3D" id="3.30.428.10">
    <property type="entry name" value="HIT-like"/>
    <property type="match status" value="1"/>
</dbReference>